<evidence type="ECO:0000256" key="1">
    <source>
        <dbReference type="ARBA" id="ARBA00004370"/>
    </source>
</evidence>
<keyword evidence="2 5" id="KW-0812">Transmembrane</keyword>
<dbReference type="AlphaFoldDB" id="A0A5C8Z3Y0"/>
<dbReference type="EMBL" id="VKAD01000002">
    <property type="protein sequence ID" value="TXR51881.1"/>
    <property type="molecule type" value="Genomic_DNA"/>
</dbReference>
<evidence type="ECO:0000259" key="6">
    <source>
        <dbReference type="Pfam" id="PF07219"/>
    </source>
</evidence>
<evidence type="ECO:0000313" key="7">
    <source>
        <dbReference type="EMBL" id="TXR51881.1"/>
    </source>
</evidence>
<dbReference type="GO" id="GO:0016020">
    <property type="term" value="C:membrane"/>
    <property type="evidence" value="ECO:0007669"/>
    <property type="project" value="UniProtKB-SubCell"/>
</dbReference>
<evidence type="ECO:0000256" key="4">
    <source>
        <dbReference type="ARBA" id="ARBA00023136"/>
    </source>
</evidence>
<reference evidence="7 8" key="1">
    <citation type="submission" date="2019-07" db="EMBL/GenBank/DDBJ databases">
        <title>Reinekea sp. strain SSH23 genome sequencing and assembly.</title>
        <authorList>
            <person name="Kim I."/>
        </authorList>
    </citation>
    <scope>NUCLEOTIDE SEQUENCE [LARGE SCALE GENOMIC DNA]</scope>
    <source>
        <strain evidence="7 8">SSH23</strain>
    </source>
</reference>
<feature type="domain" description="HemY N-terminal" evidence="6">
    <location>
        <begin position="30"/>
        <end position="120"/>
    </location>
</feature>
<feature type="transmembrane region" description="Helical" evidence="5">
    <location>
        <begin position="46"/>
        <end position="66"/>
    </location>
</feature>
<comment type="subcellular location">
    <subcellularLocation>
        <location evidence="1">Membrane</location>
    </subcellularLocation>
</comment>
<name>A0A5C8Z3Y0_9GAMM</name>
<dbReference type="Proteomes" id="UP000321764">
    <property type="component" value="Unassembled WGS sequence"/>
</dbReference>
<dbReference type="InterPro" id="IPR010817">
    <property type="entry name" value="HemY_N"/>
</dbReference>
<evidence type="ECO:0000256" key="5">
    <source>
        <dbReference type="SAM" id="Phobius"/>
    </source>
</evidence>
<keyword evidence="4 5" id="KW-0472">Membrane</keyword>
<keyword evidence="3 5" id="KW-1133">Transmembrane helix</keyword>
<evidence type="ECO:0000313" key="8">
    <source>
        <dbReference type="Proteomes" id="UP000321764"/>
    </source>
</evidence>
<evidence type="ECO:0000256" key="2">
    <source>
        <dbReference type="ARBA" id="ARBA00022692"/>
    </source>
</evidence>
<proteinExistence type="predicted"/>
<dbReference type="Pfam" id="PF07219">
    <property type="entry name" value="HemY_N"/>
    <property type="match status" value="1"/>
</dbReference>
<accession>A0A5C8Z3Y0</accession>
<evidence type="ECO:0000256" key="3">
    <source>
        <dbReference type="ARBA" id="ARBA00022989"/>
    </source>
</evidence>
<gene>
    <name evidence="7" type="ORF">FME95_10660</name>
</gene>
<sequence>MKKLAPLLLLFIVVLLLGGVLAQMMSKDAGVMLLSWNGWLVETTFWVGVALIISFLLTLYFGIWLLQRIAPTRWLGQLQLRRRRRQARIETKQAIDRWMLGDEEGASQALQKVAKAGGSERLPRALSLALGVTHAQWPDQFTAFTQQDAELTDYALMLQAERYWQLDQPLAFIALLKDHPTLAALPRLQRRYWQALIENSQASDAIAHIIGAHSVQPDERQRWLVQAVVMAFKQVLGEPQQSQKILKPLNKAQKALPEICVAEIQYLISIGEHSAAFKRIKQLLLQPHQLDQCELLLALNIDDKLKLDYLHSLKPAEPSATYCRVVGLLHFNLKIWGSAQSWLELAWQQQDLVAAVQLAELYQQRDMEKEAASLYQAIAHSIHQPNQKED</sequence>
<keyword evidence="8" id="KW-1185">Reference proteome</keyword>
<dbReference type="RefSeq" id="WP_147714478.1">
    <property type="nucleotide sequence ID" value="NZ_VKAD01000002.1"/>
</dbReference>
<dbReference type="OrthoDB" id="7053339at2"/>
<protein>
    <recommendedName>
        <fullName evidence="6">HemY N-terminal domain-containing protein</fullName>
    </recommendedName>
</protein>
<comment type="caution">
    <text evidence="7">The sequence shown here is derived from an EMBL/GenBank/DDBJ whole genome shotgun (WGS) entry which is preliminary data.</text>
</comment>
<organism evidence="7 8">
    <name type="scientific">Reinekea thalattae</name>
    <dbReference type="NCBI Taxonomy" id="2593301"/>
    <lineage>
        <taxon>Bacteria</taxon>
        <taxon>Pseudomonadati</taxon>
        <taxon>Pseudomonadota</taxon>
        <taxon>Gammaproteobacteria</taxon>
        <taxon>Oceanospirillales</taxon>
        <taxon>Saccharospirillaceae</taxon>
        <taxon>Reinekea</taxon>
    </lineage>
</organism>